<dbReference type="InterPro" id="IPR036397">
    <property type="entry name" value="RNaseH_sf"/>
</dbReference>
<evidence type="ECO:0000259" key="1">
    <source>
        <dbReference type="PROSITE" id="PS50994"/>
    </source>
</evidence>
<dbReference type="Pfam" id="PF13683">
    <property type="entry name" value="rve_3"/>
    <property type="match status" value="1"/>
</dbReference>
<accession>A0ABN6QKI5</accession>
<dbReference type="SUPFAM" id="SSF53098">
    <property type="entry name" value="Ribonuclease H-like"/>
    <property type="match status" value="1"/>
</dbReference>
<reference evidence="2" key="1">
    <citation type="submission" date="2022-06" db="EMBL/GenBank/DDBJ databases">
        <title>Akkermansia biwalacus sp. nov., an anaerobic mucin-degrading bacterium isolated from human intestine.</title>
        <authorList>
            <person name="Kobayashi Y."/>
            <person name="Inoue S."/>
            <person name="Kawahara T."/>
            <person name="Kohda N."/>
        </authorList>
    </citation>
    <scope>NUCLEOTIDE SEQUENCE</scope>
    <source>
        <strain evidence="2">WON2089</strain>
    </source>
</reference>
<dbReference type="InterPro" id="IPR012337">
    <property type="entry name" value="RNaseH-like_sf"/>
</dbReference>
<evidence type="ECO:0000313" key="2">
    <source>
        <dbReference type="EMBL" id="BDL43355.1"/>
    </source>
</evidence>
<protein>
    <submittedName>
        <fullName evidence="2">IS481 family transposase</fullName>
    </submittedName>
</protein>
<gene>
    <name evidence="2" type="ORF">Abiwalacus_09290</name>
</gene>
<keyword evidence="3" id="KW-1185">Reference proteome</keyword>
<dbReference type="PROSITE" id="PS50994">
    <property type="entry name" value="INTEGRASE"/>
    <property type="match status" value="1"/>
</dbReference>
<evidence type="ECO:0000313" key="3">
    <source>
        <dbReference type="Proteomes" id="UP001062263"/>
    </source>
</evidence>
<dbReference type="Gene3D" id="3.30.420.10">
    <property type="entry name" value="Ribonuclease H-like superfamily/Ribonuclease H"/>
    <property type="match status" value="1"/>
</dbReference>
<proteinExistence type="predicted"/>
<dbReference type="PANTHER" id="PTHR47515:SF2">
    <property type="entry name" value="INTEGRASE CORE DOMAIN PROTEIN"/>
    <property type="match status" value="1"/>
</dbReference>
<dbReference type="PANTHER" id="PTHR47515">
    <property type="entry name" value="LOW CALCIUM RESPONSE LOCUS PROTEIN T"/>
    <property type="match status" value="1"/>
</dbReference>
<sequence length="291" mass="33904">MRDLPPIHKTHPQTTPPEVEQRILELVAQHPQKGCGHIEQLLKLEGKNCSKPTIQKIMERHGLGSRYQRLLKLEKEHLTQGKQLSQEQIKSIEKANPCFKERHVESKAPGYLLSQDTLYAGKLKEVGKVYMQTVVDTYGSFAFGYLHTGKLPDHAALILHNDVVPFYQKHGLKIEAILTDNGREYCGRLTHHHYEIYLELNGIEHRKTRIATPQTNGFAERFNRTVKEEFFDIALRQKLYTSVEELQKDLNEWLKHYNYERPHQGYRNMGRRPIETIEAFKKSQQSILEEG</sequence>
<dbReference type="EMBL" id="AP025943">
    <property type="protein sequence ID" value="BDL43355.1"/>
    <property type="molecule type" value="Genomic_DNA"/>
</dbReference>
<dbReference type="InterPro" id="IPR001584">
    <property type="entry name" value="Integrase_cat-core"/>
</dbReference>
<dbReference type="Proteomes" id="UP001062263">
    <property type="component" value="Chromosome"/>
</dbReference>
<name>A0ABN6QKI5_9BACT</name>
<feature type="domain" description="Integrase catalytic" evidence="1">
    <location>
        <begin position="105"/>
        <end position="281"/>
    </location>
</feature>
<organism evidence="2 3">
    <name type="scientific">Akkermansia biwaensis</name>
    <dbReference type="NCBI Taxonomy" id="2946555"/>
    <lineage>
        <taxon>Bacteria</taxon>
        <taxon>Pseudomonadati</taxon>
        <taxon>Verrucomicrobiota</taxon>
        <taxon>Verrucomicrobiia</taxon>
        <taxon>Verrucomicrobiales</taxon>
        <taxon>Akkermansiaceae</taxon>
        <taxon>Akkermansia</taxon>
    </lineage>
</organism>